<name>A0A229SPK9_9PSEU</name>
<dbReference type="SUPFAM" id="SSF54593">
    <property type="entry name" value="Glyoxalase/Bleomycin resistance protein/Dihydroxybiphenyl dioxygenase"/>
    <property type="match status" value="1"/>
</dbReference>
<proteinExistence type="predicted"/>
<evidence type="ECO:0000313" key="2">
    <source>
        <dbReference type="EMBL" id="OXM60826.1"/>
    </source>
</evidence>
<gene>
    <name evidence="2" type="ORF">CF165_40810</name>
</gene>
<dbReference type="InterPro" id="IPR004360">
    <property type="entry name" value="Glyas_Fos-R_dOase_dom"/>
</dbReference>
<dbReference type="PROSITE" id="PS51819">
    <property type="entry name" value="VOC"/>
    <property type="match status" value="1"/>
</dbReference>
<evidence type="ECO:0000313" key="3">
    <source>
        <dbReference type="Proteomes" id="UP000215199"/>
    </source>
</evidence>
<protein>
    <submittedName>
        <fullName evidence="2">Glyoxalase</fullName>
    </submittedName>
</protein>
<evidence type="ECO:0000259" key="1">
    <source>
        <dbReference type="PROSITE" id="PS51819"/>
    </source>
</evidence>
<dbReference type="Proteomes" id="UP000215199">
    <property type="component" value="Unassembled WGS sequence"/>
</dbReference>
<dbReference type="Gene3D" id="3.10.180.10">
    <property type="entry name" value="2,3-Dihydroxybiphenyl 1,2-Dioxygenase, domain 1"/>
    <property type="match status" value="1"/>
</dbReference>
<sequence length="154" mass="16890">MFNRIRITSVHVLDQDEALDFYVGKLGFEVDTDVDLGFMRWLTIKLPADPERELLLEVPGPPALGDEVAAQVRALVTKGAMGVAAILTTDDCQKTYDTLVAKGVEFTETPTEQPYGIDCALRDPFGNHLRITQPAGDPVEITDADRERWSGATG</sequence>
<feature type="domain" description="VOC" evidence="1">
    <location>
        <begin position="4"/>
        <end position="134"/>
    </location>
</feature>
<accession>A0A229SPK9</accession>
<comment type="caution">
    <text evidence="2">The sequence shown here is derived from an EMBL/GenBank/DDBJ whole genome shotgun (WGS) entry which is preliminary data.</text>
</comment>
<dbReference type="PANTHER" id="PTHR36437:SF2">
    <property type="entry name" value="GLYOXALASE_BLEOMYCIN RESISTANCE PROTEIN_DIOXYGENASE"/>
    <property type="match status" value="1"/>
</dbReference>
<dbReference type="InterPro" id="IPR037523">
    <property type="entry name" value="VOC_core"/>
</dbReference>
<dbReference type="EMBL" id="NMUL01000054">
    <property type="protein sequence ID" value="OXM60826.1"/>
    <property type="molecule type" value="Genomic_DNA"/>
</dbReference>
<keyword evidence="3" id="KW-1185">Reference proteome</keyword>
<reference evidence="3" key="1">
    <citation type="submission" date="2017-07" db="EMBL/GenBank/DDBJ databases">
        <title>Comparative genome mining reveals phylogenetic distribution patterns of secondary metabolites in Amycolatopsis.</title>
        <authorList>
            <person name="Adamek M."/>
            <person name="Alanjary M."/>
            <person name="Sales-Ortells H."/>
            <person name="Goodfellow M."/>
            <person name="Bull A.T."/>
            <person name="Kalinowski J."/>
            <person name="Ziemert N."/>
        </authorList>
    </citation>
    <scope>NUCLEOTIDE SEQUENCE [LARGE SCALE GENOMIC DNA]</scope>
    <source>
        <strain evidence="3">H5</strain>
    </source>
</reference>
<dbReference type="InterPro" id="IPR029068">
    <property type="entry name" value="Glyas_Bleomycin-R_OHBP_Dase"/>
</dbReference>
<dbReference type="Pfam" id="PF00903">
    <property type="entry name" value="Glyoxalase"/>
    <property type="match status" value="1"/>
</dbReference>
<dbReference type="OrthoDB" id="9794917at2"/>
<organism evidence="2 3">
    <name type="scientific">Amycolatopsis vastitatis</name>
    <dbReference type="NCBI Taxonomy" id="1905142"/>
    <lineage>
        <taxon>Bacteria</taxon>
        <taxon>Bacillati</taxon>
        <taxon>Actinomycetota</taxon>
        <taxon>Actinomycetes</taxon>
        <taxon>Pseudonocardiales</taxon>
        <taxon>Pseudonocardiaceae</taxon>
        <taxon>Amycolatopsis</taxon>
    </lineage>
</organism>
<dbReference type="AlphaFoldDB" id="A0A229SPK9"/>
<dbReference type="RefSeq" id="WP_093952941.1">
    <property type="nucleotide sequence ID" value="NZ_NMUL01000054.1"/>
</dbReference>
<dbReference type="PANTHER" id="PTHR36437">
    <property type="entry name" value="GLYOXALASE/BLEOMYCIN RESISTANCE PROTEIN/DIOXYGENASE"/>
    <property type="match status" value="1"/>
</dbReference>